<dbReference type="InterPro" id="IPR007568">
    <property type="entry name" value="RTA1"/>
</dbReference>
<evidence type="ECO:0008006" key="8">
    <source>
        <dbReference type="Google" id="ProtNLM"/>
    </source>
</evidence>
<keyword evidence="7" id="KW-1185">Reference proteome</keyword>
<evidence type="ECO:0000256" key="4">
    <source>
        <dbReference type="ARBA" id="ARBA00023136"/>
    </source>
</evidence>
<feature type="transmembrane region" description="Helical" evidence="5">
    <location>
        <begin position="194"/>
        <end position="216"/>
    </location>
</feature>
<feature type="transmembrane region" description="Helical" evidence="5">
    <location>
        <begin position="77"/>
        <end position="95"/>
    </location>
</feature>
<feature type="transmembrane region" description="Helical" evidence="5">
    <location>
        <begin position="237"/>
        <end position="259"/>
    </location>
</feature>
<dbReference type="EMBL" id="MIKG01000006">
    <property type="protein sequence ID" value="RAO67609.1"/>
    <property type="molecule type" value="Genomic_DNA"/>
</dbReference>
<dbReference type="GO" id="GO:0005886">
    <property type="term" value="C:plasma membrane"/>
    <property type="evidence" value="ECO:0007669"/>
    <property type="project" value="TreeGrafter"/>
</dbReference>
<dbReference type="STRING" id="1196081.A0A364KVP8"/>
<gene>
    <name evidence="6" type="ORF">BHQ10_003621</name>
</gene>
<dbReference type="PANTHER" id="PTHR31465">
    <property type="entry name" value="PROTEIN RTA1-RELATED"/>
    <property type="match status" value="1"/>
</dbReference>
<dbReference type="Proteomes" id="UP000249363">
    <property type="component" value="Unassembled WGS sequence"/>
</dbReference>
<evidence type="ECO:0000256" key="1">
    <source>
        <dbReference type="ARBA" id="ARBA00004141"/>
    </source>
</evidence>
<accession>A0A364KVP8</accession>
<keyword evidence="4 5" id="KW-0472">Membrane</keyword>
<keyword evidence="3 5" id="KW-1133">Transmembrane helix</keyword>
<dbReference type="Pfam" id="PF04479">
    <property type="entry name" value="RTA1"/>
    <property type="match status" value="1"/>
</dbReference>
<dbReference type="PANTHER" id="PTHR31465:SF9">
    <property type="entry name" value="SPHINGOID LONG-CHAIN BASE TRANSPORTER RSB1"/>
    <property type="match status" value="1"/>
</dbReference>
<protein>
    <recommendedName>
        <fullName evidence="8">RTA1 domain protein</fullName>
    </recommendedName>
</protein>
<dbReference type="GeneID" id="63792837"/>
<comment type="subcellular location">
    <subcellularLocation>
        <location evidence="1">Membrane</location>
        <topology evidence="1">Multi-pass membrane protein</topology>
    </subcellularLocation>
</comment>
<sequence>MSGCTTDWSNVTLATFNQTLLNDTSLCTSCTCPLVLDGVQLSWVRYYPSLAGNVLFTAIFGLYLALQFFFGIQHKTWGFLVAMTIGLLLEIIGYIGRILLRSDMFSFSWFLMYLVCLTIGPAFFSAAIYLTLSRLIVIYGQQKARFRPQVYTYVFITFDVIALVLQAAGGAVASVASAYSSLQNTGVHIMVGGLAWQVFSLALFGLLSLDFWWRVIHSPPGSEPMNQTFELLRSRRSFQPLFMIAIFLAGLFIFVRSVFRCAELSNGFGGALANDQITFMVLEGTMMILACGLLTFFHPGLIIGRKAWAMASWKHKNLDTSFEEENSHRLNQRKKHGLFYKLSNNSQTSSVGDGFEILRH</sequence>
<comment type="caution">
    <text evidence="6">The sequence shown here is derived from an EMBL/GenBank/DDBJ whole genome shotgun (WGS) entry which is preliminary data.</text>
</comment>
<feature type="transmembrane region" description="Helical" evidence="5">
    <location>
        <begin position="279"/>
        <end position="304"/>
    </location>
</feature>
<organism evidence="6 7">
    <name type="scientific">Talaromyces amestolkiae</name>
    <dbReference type="NCBI Taxonomy" id="1196081"/>
    <lineage>
        <taxon>Eukaryota</taxon>
        <taxon>Fungi</taxon>
        <taxon>Dikarya</taxon>
        <taxon>Ascomycota</taxon>
        <taxon>Pezizomycotina</taxon>
        <taxon>Eurotiomycetes</taxon>
        <taxon>Eurotiomycetidae</taxon>
        <taxon>Eurotiales</taxon>
        <taxon>Trichocomaceae</taxon>
        <taxon>Talaromyces</taxon>
        <taxon>Talaromyces sect. Talaromyces</taxon>
    </lineage>
</organism>
<evidence type="ECO:0000313" key="7">
    <source>
        <dbReference type="Proteomes" id="UP000249363"/>
    </source>
</evidence>
<dbReference type="OrthoDB" id="4521223at2759"/>
<dbReference type="GO" id="GO:0000324">
    <property type="term" value="C:fungal-type vacuole"/>
    <property type="evidence" value="ECO:0007669"/>
    <property type="project" value="TreeGrafter"/>
</dbReference>
<feature type="transmembrane region" description="Helical" evidence="5">
    <location>
        <begin position="50"/>
        <end position="70"/>
    </location>
</feature>
<keyword evidence="2 5" id="KW-0812">Transmembrane</keyword>
<dbReference type="AlphaFoldDB" id="A0A364KVP8"/>
<evidence type="ECO:0000313" key="6">
    <source>
        <dbReference type="EMBL" id="RAO67609.1"/>
    </source>
</evidence>
<dbReference type="RefSeq" id="XP_040732125.1">
    <property type="nucleotide sequence ID" value="XM_040875898.1"/>
</dbReference>
<evidence type="ECO:0000256" key="2">
    <source>
        <dbReference type="ARBA" id="ARBA00022692"/>
    </source>
</evidence>
<reference evidence="6 7" key="1">
    <citation type="journal article" date="2017" name="Biotechnol. Biofuels">
        <title>Differential beta-glucosidase expression as a function of carbon source availability in Talaromyces amestolkiae: a genomic and proteomic approach.</title>
        <authorList>
            <person name="de Eugenio L.I."/>
            <person name="Mendez-Liter J.A."/>
            <person name="Nieto-Dominguez M."/>
            <person name="Alonso L."/>
            <person name="Gil-Munoz J."/>
            <person name="Barriuso J."/>
            <person name="Prieto A."/>
            <person name="Martinez M.J."/>
        </authorList>
    </citation>
    <scope>NUCLEOTIDE SEQUENCE [LARGE SCALE GENOMIC DNA]</scope>
    <source>
        <strain evidence="6 7">CIB</strain>
    </source>
</reference>
<proteinExistence type="predicted"/>
<feature type="transmembrane region" description="Helical" evidence="5">
    <location>
        <begin position="107"/>
        <end position="130"/>
    </location>
</feature>
<evidence type="ECO:0000256" key="5">
    <source>
        <dbReference type="SAM" id="Phobius"/>
    </source>
</evidence>
<feature type="transmembrane region" description="Helical" evidence="5">
    <location>
        <begin position="150"/>
        <end position="174"/>
    </location>
</feature>
<evidence type="ECO:0000256" key="3">
    <source>
        <dbReference type="ARBA" id="ARBA00022989"/>
    </source>
</evidence>
<name>A0A364KVP8_TALAM</name>